<keyword evidence="2" id="KW-0689">Ribosomal protein</keyword>
<feature type="domain" description="S1 motif" evidence="4">
    <location>
        <begin position="50"/>
        <end position="117"/>
    </location>
</feature>
<protein>
    <recommendedName>
        <fullName evidence="4">S1 motif domain-containing protein</fullName>
    </recommendedName>
</protein>
<dbReference type="SUPFAM" id="SSF50249">
    <property type="entry name" value="Nucleic acid-binding proteins"/>
    <property type="match status" value="4"/>
</dbReference>
<dbReference type="InterPro" id="IPR035104">
    <property type="entry name" value="Ribosomal_protein_S1-like"/>
</dbReference>
<evidence type="ECO:0000259" key="4">
    <source>
        <dbReference type="PROSITE" id="PS50126"/>
    </source>
</evidence>
<evidence type="ECO:0000256" key="3">
    <source>
        <dbReference type="ARBA" id="ARBA00023274"/>
    </source>
</evidence>
<dbReference type="EMBL" id="PEWY01000063">
    <property type="protein sequence ID" value="PIU37154.1"/>
    <property type="molecule type" value="Genomic_DNA"/>
</dbReference>
<dbReference type="PRINTS" id="PR00681">
    <property type="entry name" value="RIBOSOMALS1"/>
</dbReference>
<evidence type="ECO:0000256" key="1">
    <source>
        <dbReference type="ARBA" id="ARBA00006767"/>
    </source>
</evidence>
<accession>A0A2M6YUJ0</accession>
<feature type="domain" description="S1 motif" evidence="4">
    <location>
        <begin position="222"/>
        <end position="290"/>
    </location>
</feature>
<keyword evidence="3" id="KW-0687">Ribonucleoprotein</keyword>
<dbReference type="GO" id="GO:0003735">
    <property type="term" value="F:structural constituent of ribosome"/>
    <property type="evidence" value="ECO:0007669"/>
    <property type="project" value="TreeGrafter"/>
</dbReference>
<reference evidence="6" key="1">
    <citation type="submission" date="2017-09" db="EMBL/GenBank/DDBJ databases">
        <title>Depth-based differentiation of microbial function through sediment-hosted aquifers and enrichment of novel symbionts in the deep terrestrial subsurface.</title>
        <authorList>
            <person name="Probst A.J."/>
            <person name="Ladd B."/>
            <person name="Jarett J.K."/>
            <person name="Geller-Mcgrath D.E."/>
            <person name="Sieber C.M.K."/>
            <person name="Emerson J.B."/>
            <person name="Anantharaman K."/>
            <person name="Thomas B.C."/>
            <person name="Malmstrom R."/>
            <person name="Stieglmeier M."/>
            <person name="Klingl A."/>
            <person name="Woyke T."/>
            <person name="Ryan C.M."/>
            <person name="Banfield J.F."/>
        </authorList>
    </citation>
    <scope>NUCLEOTIDE SEQUENCE [LARGE SCALE GENOMIC DNA]</scope>
</reference>
<evidence type="ECO:0000313" key="6">
    <source>
        <dbReference type="Proteomes" id="UP000230184"/>
    </source>
</evidence>
<dbReference type="PANTHER" id="PTHR10724">
    <property type="entry name" value="30S RIBOSOMAL PROTEIN S1"/>
    <property type="match status" value="1"/>
</dbReference>
<dbReference type="InterPro" id="IPR003029">
    <property type="entry name" value="S1_domain"/>
</dbReference>
<name>A0A2M6YUJ0_9BACT</name>
<proteinExistence type="inferred from homology"/>
<feature type="domain" description="S1 motif" evidence="4">
    <location>
        <begin position="307"/>
        <end position="370"/>
    </location>
</feature>
<dbReference type="Pfam" id="PF00575">
    <property type="entry name" value="S1"/>
    <property type="match status" value="3"/>
</dbReference>
<dbReference type="SMART" id="SM00316">
    <property type="entry name" value="S1"/>
    <property type="match status" value="4"/>
</dbReference>
<dbReference type="PANTHER" id="PTHR10724:SF7">
    <property type="entry name" value="SMALL RIBOSOMAL SUBUNIT PROTEIN BS1C"/>
    <property type="match status" value="1"/>
</dbReference>
<dbReference type="AlphaFoldDB" id="A0A2M6YUJ0"/>
<dbReference type="CDD" id="cd00164">
    <property type="entry name" value="S1_like"/>
    <property type="match status" value="1"/>
</dbReference>
<feature type="domain" description="S1 motif" evidence="4">
    <location>
        <begin position="135"/>
        <end position="201"/>
    </location>
</feature>
<dbReference type="InterPro" id="IPR050437">
    <property type="entry name" value="Ribos_protein_bS1-like"/>
</dbReference>
<evidence type="ECO:0000313" key="5">
    <source>
        <dbReference type="EMBL" id="PIU37154.1"/>
    </source>
</evidence>
<dbReference type="GO" id="GO:0003729">
    <property type="term" value="F:mRNA binding"/>
    <property type="evidence" value="ECO:0007669"/>
    <property type="project" value="TreeGrafter"/>
</dbReference>
<dbReference type="Gene3D" id="2.40.50.140">
    <property type="entry name" value="Nucleic acid-binding proteins"/>
    <property type="match status" value="4"/>
</dbReference>
<organism evidence="5 6">
    <name type="scientific">Candidatus Roizmanbacteria bacterium CG07_land_8_20_14_0_80_34_15</name>
    <dbReference type="NCBI Taxonomy" id="1974849"/>
    <lineage>
        <taxon>Bacteria</taxon>
        <taxon>Candidatus Roizmaniibacteriota</taxon>
    </lineage>
</organism>
<dbReference type="InterPro" id="IPR012340">
    <property type="entry name" value="NA-bd_OB-fold"/>
</dbReference>
<sequence>MIWYIIYLELGKKGEKFIMKEEKKIKIKKSSINIMDKLLNKTKPTLLKKGKEIEAKIISISKKGIVFDVGGKAQAILGELEIKEIASYAPYLSVGDKILVRIISEESKNGFPVVSLRKFFDKGKWDILIKKRDNEEEIKVMCGEYGKGGVFINFMGIRGVIPKIQLTEPFLSQPEKMRGQKVKVKILEVDKEKNRLVVSQKASVLHISHKDLIKKFEAIKEGKIYKAKVLGASEFGVFCEVEGVEGLIHISEISWEKVSNAASFVTVGDTIDVYVVEKNLTDFKLNLSLKRLEKDPWEIIEERYPKDKEVEGEVTRKEKYGYFVKLEAGIEGLIHISKLKGDENLKIGQKIKAFIERVSKRERRMSLVLPQTEKPVMYR</sequence>
<dbReference type="Proteomes" id="UP000230184">
    <property type="component" value="Unassembled WGS sequence"/>
</dbReference>
<comment type="caution">
    <text evidence="5">The sequence shown here is derived from an EMBL/GenBank/DDBJ whole genome shotgun (WGS) entry which is preliminary data.</text>
</comment>
<dbReference type="GO" id="GO:0006412">
    <property type="term" value="P:translation"/>
    <property type="evidence" value="ECO:0007669"/>
    <property type="project" value="TreeGrafter"/>
</dbReference>
<evidence type="ECO:0000256" key="2">
    <source>
        <dbReference type="ARBA" id="ARBA00022980"/>
    </source>
</evidence>
<gene>
    <name evidence="5" type="ORF">COT02_02315</name>
</gene>
<dbReference type="PROSITE" id="PS50126">
    <property type="entry name" value="S1"/>
    <property type="match status" value="4"/>
</dbReference>
<comment type="similarity">
    <text evidence="1">Belongs to the bacterial ribosomal protein bS1 family.</text>
</comment>